<evidence type="ECO:0000313" key="4">
    <source>
        <dbReference type="Proteomes" id="UP000283709"/>
    </source>
</evidence>
<feature type="region of interest" description="Disordered" evidence="1">
    <location>
        <begin position="1"/>
        <end position="41"/>
    </location>
</feature>
<comment type="caution">
    <text evidence="3">The sequence shown here is derived from an EMBL/GenBank/DDBJ whole genome shotgun (WGS) entry which is preliminary data.</text>
</comment>
<feature type="compositionally biased region" description="Gly residues" evidence="1">
    <location>
        <begin position="1"/>
        <end position="10"/>
    </location>
</feature>
<evidence type="ECO:0000259" key="2">
    <source>
        <dbReference type="Pfam" id="PF14336"/>
    </source>
</evidence>
<dbReference type="AlphaFoldDB" id="A0A3R7L6R1"/>
<evidence type="ECO:0000313" key="3">
    <source>
        <dbReference type="EMBL" id="RKF31455.1"/>
    </source>
</evidence>
<feature type="region of interest" description="Disordered" evidence="1">
    <location>
        <begin position="56"/>
        <end position="79"/>
    </location>
</feature>
<dbReference type="Pfam" id="PF01177">
    <property type="entry name" value="Asp_Glu_race"/>
    <property type="match status" value="1"/>
</dbReference>
<name>A0A3R7L6R1_9BURK</name>
<dbReference type="InterPro" id="IPR025504">
    <property type="entry name" value="GLUCM_C"/>
</dbReference>
<dbReference type="Gene3D" id="3.40.50.1860">
    <property type="match status" value="2"/>
</dbReference>
<protein>
    <recommendedName>
        <fullName evidence="2">D-glutamate cyclase-like C-terminal domain-containing protein</fullName>
    </recommendedName>
</protein>
<dbReference type="EMBL" id="MCAS01000067">
    <property type="protein sequence ID" value="RKF31455.1"/>
    <property type="molecule type" value="Genomic_DNA"/>
</dbReference>
<dbReference type="GO" id="GO:0047661">
    <property type="term" value="F:amino-acid racemase activity"/>
    <property type="evidence" value="ECO:0007669"/>
    <property type="project" value="InterPro"/>
</dbReference>
<dbReference type="OrthoDB" id="1668885at2"/>
<dbReference type="Gene3D" id="3.90.1640.20">
    <property type="entry name" value="TON_0340"/>
    <property type="match status" value="1"/>
</dbReference>
<dbReference type="InterPro" id="IPR001920">
    <property type="entry name" value="Asp/Glu_race"/>
</dbReference>
<feature type="domain" description="D-glutamate cyclase-like C-terminal" evidence="2">
    <location>
        <begin position="94"/>
        <end position="355"/>
    </location>
</feature>
<reference evidence="3 4" key="1">
    <citation type="submission" date="2016-07" db="EMBL/GenBank/DDBJ databases">
        <title>Genome analysis of Burkholderia fungorum ES3-20.</title>
        <authorList>
            <person name="Xu D."/>
            <person name="Yao R."/>
            <person name="Zheng S."/>
        </authorList>
    </citation>
    <scope>NUCLEOTIDE SEQUENCE [LARGE SCALE GENOMIC DNA]</scope>
    <source>
        <strain evidence="3 4">ES3-20</strain>
    </source>
</reference>
<sequence>MDGKITGSGGPDPDRNIGRANEPSEPAASPEPTGQPKGPSVLKRLADFAPAKQIAARFGKTGDAKAPLAPADDTEQQEARVSARLDRLLTANDLRDVSRFHVEGGALDAAKALEHADRVMILTGFSVDHTDPANPASPGLPETDGPPGAAALAHALWELGKVVTFVTDKANEPVLRAAVKALNPEAERYARFDIMDASHAGHAASKQADALLDKHRPDAVVAIELPSRNENGDRLNMRGKNINGFNAPVDQLLINAGKRDDITTVGVGDGGNEAGMGGLDGIPKALDGATMAAAVPADHPVTAWNSNLGATAIGAVMLQRAGKLGKLLTGEQQDNAIRATIEAGAVDGVTRGREVNQPTADGRNYTGVDGHSLDVHRGMLELLRTNVAQLPQGGIVAKRSPDHDKPFLVGLFDSGNGGLIAARNVAKFLQYRSASKSRFVIVTDHGAGAYGGKNSEELVSLVGKGLKTGQEVGVDVIAMACNTACTAFPEALDGVYVPVIDLIETTAAEIPRHGGERPAMLATQKTADSPDYRTKIAQYARAGDDQSKRNVRLRDGYAIGAPGWAELVNDLDHLSEDPEVSRRVDAAVAQYVDKVPRDATSLWLCCTHYPALKERIEKRLEERGMGHVPVIDPMEYQADKVIQFLDEEAIVDRHDRLATFSPVVLTTSTEPGAVEQSALKLLNRDDAQVVHTQFSEGHTIELVSPLRAGQNSATQGRPKPHRLLPKRKPEQGDHPPGPSST</sequence>
<dbReference type="InterPro" id="IPR015942">
    <property type="entry name" value="Asp/Glu/hydantoin_racemase"/>
</dbReference>
<dbReference type="RefSeq" id="WP_120348880.1">
    <property type="nucleotide sequence ID" value="NZ_MCAS01000067.1"/>
</dbReference>
<gene>
    <name evidence="3" type="ORF">BCY88_11820</name>
</gene>
<accession>A0A3R7L6R1</accession>
<feature type="compositionally biased region" description="Low complexity" evidence="1">
    <location>
        <begin position="23"/>
        <end position="32"/>
    </location>
</feature>
<dbReference type="Pfam" id="PF14336">
    <property type="entry name" value="GLUCM-like_C"/>
    <property type="match status" value="1"/>
</dbReference>
<feature type="region of interest" description="Disordered" evidence="1">
    <location>
        <begin position="705"/>
        <end position="741"/>
    </location>
</feature>
<organism evidence="3 4">
    <name type="scientific">Paraburkholderia fungorum</name>
    <dbReference type="NCBI Taxonomy" id="134537"/>
    <lineage>
        <taxon>Bacteria</taxon>
        <taxon>Pseudomonadati</taxon>
        <taxon>Pseudomonadota</taxon>
        <taxon>Betaproteobacteria</taxon>
        <taxon>Burkholderiales</taxon>
        <taxon>Burkholderiaceae</taxon>
        <taxon>Paraburkholderia</taxon>
    </lineage>
</organism>
<dbReference type="PANTHER" id="PTHR32022:SF10">
    <property type="entry name" value="D-GLUTAMATE CYCLASE, MITOCHONDRIAL"/>
    <property type="match status" value="1"/>
</dbReference>
<dbReference type="Proteomes" id="UP000283709">
    <property type="component" value="Unassembled WGS sequence"/>
</dbReference>
<dbReference type="PANTHER" id="PTHR32022">
    <property type="entry name" value="D-GLUTAMATE CYCLASE, MITOCHONDRIAL"/>
    <property type="match status" value="1"/>
</dbReference>
<evidence type="ECO:0000256" key="1">
    <source>
        <dbReference type="SAM" id="MobiDB-lite"/>
    </source>
</evidence>
<dbReference type="SUPFAM" id="SSF53681">
    <property type="entry name" value="Aspartate/glutamate racemase"/>
    <property type="match status" value="2"/>
</dbReference>
<proteinExistence type="predicted"/>